<dbReference type="Proteomes" id="UP001404956">
    <property type="component" value="Unassembled WGS sequence"/>
</dbReference>
<dbReference type="EMBL" id="BAABRV010000002">
    <property type="protein sequence ID" value="GAA5532553.1"/>
    <property type="molecule type" value="Genomic_DNA"/>
</dbReference>
<reference evidence="1 2" key="1">
    <citation type="submission" date="2024-02" db="EMBL/GenBank/DDBJ databases">
        <title>Deinococcus aluminii NBRC 112889.</title>
        <authorList>
            <person name="Ichikawa N."/>
            <person name="Katano-Makiyama Y."/>
            <person name="Hidaka K."/>
        </authorList>
    </citation>
    <scope>NUCLEOTIDE SEQUENCE [LARGE SCALE GENOMIC DNA]</scope>
    <source>
        <strain evidence="1 2">NBRC 112889</strain>
    </source>
</reference>
<gene>
    <name evidence="1" type="ORF">Dalu01_00942</name>
</gene>
<evidence type="ECO:0000313" key="1">
    <source>
        <dbReference type="EMBL" id="GAA5532553.1"/>
    </source>
</evidence>
<evidence type="ECO:0000313" key="2">
    <source>
        <dbReference type="Proteomes" id="UP001404956"/>
    </source>
</evidence>
<protein>
    <submittedName>
        <fullName evidence="1">Uncharacterized protein</fullName>
    </submittedName>
</protein>
<sequence length="52" mass="5886">MHLDLYLDRAEALRAEAQRDREARAARQERPAAPRLGAVLSALHLRPRVRAA</sequence>
<comment type="caution">
    <text evidence="1">The sequence shown here is derived from an EMBL/GenBank/DDBJ whole genome shotgun (WGS) entry which is preliminary data.</text>
</comment>
<proteinExistence type="predicted"/>
<dbReference type="RefSeq" id="WP_345451777.1">
    <property type="nucleotide sequence ID" value="NZ_BAABRV010000002.1"/>
</dbReference>
<name>A0ABP9XD93_9DEIO</name>
<accession>A0ABP9XD93</accession>
<organism evidence="1 2">
    <name type="scientific">Deinococcus aluminii</name>
    <dbReference type="NCBI Taxonomy" id="1656885"/>
    <lineage>
        <taxon>Bacteria</taxon>
        <taxon>Thermotogati</taxon>
        <taxon>Deinococcota</taxon>
        <taxon>Deinococci</taxon>
        <taxon>Deinococcales</taxon>
        <taxon>Deinococcaceae</taxon>
        <taxon>Deinococcus</taxon>
    </lineage>
</organism>
<keyword evidence="2" id="KW-1185">Reference proteome</keyword>